<reference evidence="1 2" key="1">
    <citation type="journal article" date="2013" name="PLoS ONE">
        <title>Assembly-driven community genomics of a hypersaline microbial ecosystem.</title>
        <authorList>
            <person name="Podell S."/>
            <person name="Ugalde J.A."/>
            <person name="Narasingarao P."/>
            <person name="Banfield J.F."/>
            <person name="Heidelberg K.B."/>
            <person name="Allen E.E."/>
        </authorList>
    </citation>
    <scope>NUCLEOTIDE SEQUENCE [LARGE SCALE GENOMIC DNA]</scope>
    <source>
        <strain evidence="2">J07HQW2</strain>
    </source>
</reference>
<dbReference type="EMBL" id="KE356561">
    <property type="protein sequence ID" value="ERG96723.1"/>
    <property type="molecule type" value="Genomic_DNA"/>
</dbReference>
<dbReference type="HOGENOM" id="CLU_3210709_0_0_2"/>
<accession>U1NII2</accession>
<dbReference type="AlphaFoldDB" id="U1NII2"/>
<sequence length="44" mass="4766">MAYALPPTAKATATAVILKDTALSYLHDRQTLFGESNSVRTVDQ</sequence>
<evidence type="ECO:0000313" key="1">
    <source>
        <dbReference type="EMBL" id="ERG96723.1"/>
    </source>
</evidence>
<dbReference type="Proteomes" id="UP000030710">
    <property type="component" value="Unassembled WGS sequence"/>
</dbReference>
<organism evidence="1 2">
    <name type="scientific">Haloquadratum walsbyi J07HQW2</name>
    <dbReference type="NCBI Taxonomy" id="1238425"/>
    <lineage>
        <taxon>Archaea</taxon>
        <taxon>Methanobacteriati</taxon>
        <taxon>Methanobacteriota</taxon>
        <taxon>Stenosarchaea group</taxon>
        <taxon>Halobacteria</taxon>
        <taxon>Halobacteriales</taxon>
        <taxon>Haloferacaceae</taxon>
        <taxon>Haloquadratum</taxon>
    </lineage>
</organism>
<protein>
    <submittedName>
        <fullName evidence="1">Uncharacterized protein</fullName>
    </submittedName>
</protein>
<name>U1NII2_9EURY</name>
<evidence type="ECO:0000313" key="2">
    <source>
        <dbReference type="Proteomes" id="UP000030710"/>
    </source>
</evidence>
<gene>
    <name evidence="1" type="ORF">J07HQW2_03206</name>
</gene>
<proteinExistence type="predicted"/>
<dbReference type="STRING" id="1238425.J07HQW2_03206"/>